<comment type="caution">
    <text evidence="6">The sequence shown here is derived from an EMBL/GenBank/DDBJ whole genome shotgun (WGS) entry which is preliminary data.</text>
</comment>
<name>A0ABV7WH55_9MICO</name>
<evidence type="ECO:0000313" key="7">
    <source>
        <dbReference type="Proteomes" id="UP001595685"/>
    </source>
</evidence>
<dbReference type="Pfam" id="PF22725">
    <property type="entry name" value="GFO_IDH_MocA_C3"/>
    <property type="match status" value="1"/>
</dbReference>
<keyword evidence="2" id="KW-0560">Oxidoreductase</keyword>
<dbReference type="InterPro" id="IPR055170">
    <property type="entry name" value="GFO_IDH_MocA-like_dom"/>
</dbReference>
<dbReference type="Pfam" id="PF01408">
    <property type="entry name" value="GFO_IDH_MocA"/>
    <property type="match status" value="1"/>
</dbReference>
<dbReference type="InterPro" id="IPR036291">
    <property type="entry name" value="NAD(P)-bd_dom_sf"/>
</dbReference>
<feature type="domain" description="GFO/IDH/MocA-like oxidoreductase" evidence="5">
    <location>
        <begin position="147"/>
        <end position="262"/>
    </location>
</feature>
<keyword evidence="7" id="KW-1185">Reference proteome</keyword>
<sequence>MTASPSTPAYAPVVDRPVRWGVVGAGRIAAKVMGDLAGMPGGRLHAVASRSADRARAFADEHGAPVSYGSYDELLADPDVDAVYLATPHRQHHAVALAAVEAGKHLLVEKAFTVTHAGAQQVVDAARARGVFVMEAMWTRFQPAVGRLRELVADGAVGEVRSVRADLGLRVPFDPSDRLWDPAQGGGALLDLGVYPVAWLQMVLGGTPASLEVAGATGPNGVDAESTVLWRTEDGRHGVGTCSLLSPLPGQAAVFGTEGWIEVPPRFHHPDRVVLHRTGGGRSVETSEEVVAPATGTGYSHELDEVHRCLAAGLTESPTMPLDDTLAVMAVLEQALHALGVHHDEDPAAI</sequence>
<evidence type="ECO:0000259" key="4">
    <source>
        <dbReference type="Pfam" id="PF01408"/>
    </source>
</evidence>
<evidence type="ECO:0000256" key="2">
    <source>
        <dbReference type="ARBA" id="ARBA00023002"/>
    </source>
</evidence>
<accession>A0ABV7WH55</accession>
<dbReference type="SUPFAM" id="SSF51735">
    <property type="entry name" value="NAD(P)-binding Rossmann-fold domains"/>
    <property type="match status" value="1"/>
</dbReference>
<protein>
    <submittedName>
        <fullName evidence="6">Gfo/Idh/MocA family protein</fullName>
    </submittedName>
</protein>
<reference evidence="7" key="1">
    <citation type="journal article" date="2019" name="Int. J. Syst. Evol. Microbiol.">
        <title>The Global Catalogue of Microorganisms (GCM) 10K type strain sequencing project: providing services to taxonomists for standard genome sequencing and annotation.</title>
        <authorList>
            <consortium name="The Broad Institute Genomics Platform"/>
            <consortium name="The Broad Institute Genome Sequencing Center for Infectious Disease"/>
            <person name="Wu L."/>
            <person name="Ma J."/>
        </authorList>
    </citation>
    <scope>NUCLEOTIDE SEQUENCE [LARGE SCALE GENOMIC DNA]</scope>
    <source>
        <strain evidence="7">NCAIM B.02333</strain>
    </source>
</reference>
<evidence type="ECO:0000259" key="5">
    <source>
        <dbReference type="Pfam" id="PF22725"/>
    </source>
</evidence>
<dbReference type="Proteomes" id="UP001595685">
    <property type="component" value="Unassembled WGS sequence"/>
</dbReference>
<dbReference type="RefSeq" id="WP_340292124.1">
    <property type="nucleotide sequence ID" value="NZ_JBBEOI010000060.1"/>
</dbReference>
<dbReference type="PANTHER" id="PTHR22604:SF105">
    <property type="entry name" value="TRANS-1,2-DIHYDROBENZENE-1,2-DIOL DEHYDROGENASE"/>
    <property type="match status" value="1"/>
</dbReference>
<dbReference type="InterPro" id="IPR050984">
    <property type="entry name" value="Gfo/Idh/MocA_domain"/>
</dbReference>
<comment type="similarity">
    <text evidence="1">Belongs to the Gfo/Idh/MocA family.</text>
</comment>
<dbReference type="PANTHER" id="PTHR22604">
    <property type="entry name" value="OXIDOREDUCTASES"/>
    <property type="match status" value="1"/>
</dbReference>
<proteinExistence type="inferred from homology"/>
<dbReference type="EMBL" id="JBHRWW010000007">
    <property type="protein sequence ID" value="MFC3689025.1"/>
    <property type="molecule type" value="Genomic_DNA"/>
</dbReference>
<evidence type="ECO:0000313" key="6">
    <source>
        <dbReference type="EMBL" id="MFC3689025.1"/>
    </source>
</evidence>
<evidence type="ECO:0000256" key="3">
    <source>
        <dbReference type="ARBA" id="ARBA00023027"/>
    </source>
</evidence>
<organism evidence="6 7">
    <name type="scientific">Aquipuribacter hungaricus</name>
    <dbReference type="NCBI Taxonomy" id="545624"/>
    <lineage>
        <taxon>Bacteria</taxon>
        <taxon>Bacillati</taxon>
        <taxon>Actinomycetota</taxon>
        <taxon>Actinomycetes</taxon>
        <taxon>Micrococcales</taxon>
        <taxon>Intrasporangiaceae</taxon>
        <taxon>Aquipuribacter</taxon>
    </lineage>
</organism>
<dbReference type="SUPFAM" id="SSF55347">
    <property type="entry name" value="Glyceraldehyde-3-phosphate dehydrogenase-like, C-terminal domain"/>
    <property type="match status" value="1"/>
</dbReference>
<keyword evidence="3" id="KW-0520">NAD</keyword>
<feature type="domain" description="Gfo/Idh/MocA-like oxidoreductase N-terminal" evidence="4">
    <location>
        <begin position="18"/>
        <end position="135"/>
    </location>
</feature>
<dbReference type="Gene3D" id="3.40.50.720">
    <property type="entry name" value="NAD(P)-binding Rossmann-like Domain"/>
    <property type="match status" value="1"/>
</dbReference>
<evidence type="ECO:0000256" key="1">
    <source>
        <dbReference type="ARBA" id="ARBA00010928"/>
    </source>
</evidence>
<dbReference type="InterPro" id="IPR000683">
    <property type="entry name" value="Gfo/Idh/MocA-like_OxRdtase_N"/>
</dbReference>
<gene>
    <name evidence="6" type="ORF">ACFOLH_11795</name>
</gene>
<dbReference type="Gene3D" id="3.30.360.10">
    <property type="entry name" value="Dihydrodipicolinate Reductase, domain 2"/>
    <property type="match status" value="1"/>
</dbReference>